<dbReference type="STRING" id="272633.gene:10731552"/>
<evidence type="ECO:0000256" key="1">
    <source>
        <dbReference type="SAM" id="Phobius"/>
    </source>
</evidence>
<evidence type="ECO:0000313" key="3">
    <source>
        <dbReference type="Proteomes" id="UP000002522"/>
    </source>
</evidence>
<dbReference type="HOGENOM" id="CLU_500395_0_0_14"/>
<accession>Q8EVX3</accession>
<keyword evidence="1" id="KW-1133">Transmembrane helix</keyword>
<gene>
    <name evidence="2" type="ordered locus">MYPE4360</name>
</gene>
<feature type="transmembrane region" description="Helical" evidence="1">
    <location>
        <begin position="39"/>
        <end position="61"/>
    </location>
</feature>
<protein>
    <submittedName>
        <fullName evidence="2">Uncharacterized protein</fullName>
    </submittedName>
</protein>
<keyword evidence="1" id="KW-0812">Transmembrane</keyword>
<dbReference type="Proteomes" id="UP000002522">
    <property type="component" value="Chromosome"/>
</dbReference>
<name>Q8EVX3_MALP2</name>
<evidence type="ECO:0000313" key="2">
    <source>
        <dbReference type="EMBL" id="BAC44226.1"/>
    </source>
</evidence>
<keyword evidence="3" id="KW-1185">Reference proteome</keyword>
<dbReference type="AlphaFoldDB" id="Q8EVX3"/>
<sequence>MPQHKVLAFLLVYISNTNNNQKYKLLKRNKYYMKISKKLLIGSITTLGAIGVGATVVAPLANTATVAAPLADSFTHQNLSEVEVLNNVTNNSEETNSVVNEVTSVEEKTEEVKNVATAPEGTVTSNLQVPAGNQYDLNWFLNEYFETKVKSSLSGDFKNVDIFYKVNSANFENKTFQIKVTPSSGYQWNDSTNSEKEITVSLTNIIPLAEMKIESARVINYNVPRAHFTSTEHLNNYLKGTFSSKNLQYVTFNNVEKVEYVDGSAKMSEWGWTLFTIKITPKSGTAWYNGSTQPRTISVSFDSAVPVASVSSTDNFSYELSTSDVSNDSTFNTKLESLFKDQNNVKKYLSGNYSNVNLTYVKNSANFATKQFQVTATPSGNYLWSDYTKTVKTITIKATNFLQLNTPLPVKVENSFSSYVKLTPAPTMVATAKTINYTTYQANFTISPYAYEYGWYNVWSYSTDGGKTWTSNNNGMSKTFNVSNTKAPKGSLLKFQIMVRSYYNTPAEEGYAMTFTAI</sequence>
<proteinExistence type="predicted"/>
<keyword evidence="1" id="KW-0472">Membrane</keyword>
<dbReference type="KEGG" id="mpe:MYPE4360"/>
<dbReference type="EMBL" id="BA000026">
    <property type="protein sequence ID" value="BAC44226.1"/>
    <property type="molecule type" value="Genomic_DNA"/>
</dbReference>
<organism evidence="2 3">
    <name type="scientific">Malacoplasma penetrans (strain HF-2)</name>
    <name type="common">Mycoplasma penetrans</name>
    <dbReference type="NCBI Taxonomy" id="272633"/>
    <lineage>
        <taxon>Bacteria</taxon>
        <taxon>Bacillati</taxon>
        <taxon>Mycoplasmatota</taxon>
        <taxon>Mycoplasmoidales</taxon>
        <taxon>Mycoplasmoidaceae</taxon>
        <taxon>Malacoplasma</taxon>
    </lineage>
</organism>
<dbReference type="InParanoid" id="Q8EVX3"/>
<reference evidence="2 3" key="1">
    <citation type="journal article" date="2002" name="Nucleic Acids Res.">
        <title>The complete genomic sequence of Mycoplasma penetrans, an intracellular bacterial pathogen in humans.</title>
        <authorList>
            <person name="Sasaki Y."/>
            <person name="Ishikawa J."/>
            <person name="Yamashita A."/>
            <person name="Oshima K."/>
            <person name="Kenri T."/>
            <person name="Furuya K."/>
            <person name="Yoshino C."/>
            <person name="Horino A."/>
            <person name="Shiba T."/>
            <person name="Sasaki T."/>
            <person name="Hattori M."/>
        </authorList>
    </citation>
    <scope>NUCLEOTIDE SEQUENCE [LARGE SCALE GENOMIC DNA]</scope>
    <source>
        <strain evidence="2 3">HF-2</strain>
    </source>
</reference>